<gene>
    <name evidence="11" type="ORF">SAMN05421788_10474</name>
</gene>
<dbReference type="SUPFAM" id="SSF55874">
    <property type="entry name" value="ATPase domain of HSP90 chaperone/DNA topoisomerase II/histidine kinase"/>
    <property type="match status" value="1"/>
</dbReference>
<evidence type="ECO:0000256" key="1">
    <source>
        <dbReference type="ARBA" id="ARBA00000085"/>
    </source>
</evidence>
<feature type="transmembrane region" description="Helical" evidence="7">
    <location>
        <begin position="29"/>
        <end position="56"/>
    </location>
</feature>
<dbReference type="Pfam" id="PF08447">
    <property type="entry name" value="PAS_3"/>
    <property type="match status" value="1"/>
</dbReference>
<dbReference type="InterPro" id="IPR004358">
    <property type="entry name" value="Sig_transdc_His_kin-like_C"/>
</dbReference>
<dbReference type="Pfam" id="PF25487">
    <property type="entry name" value="ETR1_N"/>
    <property type="match status" value="1"/>
</dbReference>
<accession>A0A1N7PV19</accession>
<evidence type="ECO:0000256" key="3">
    <source>
        <dbReference type="ARBA" id="ARBA00022553"/>
    </source>
</evidence>
<dbReference type="PROSITE" id="PS50113">
    <property type="entry name" value="PAC"/>
    <property type="match status" value="1"/>
</dbReference>
<evidence type="ECO:0000313" key="11">
    <source>
        <dbReference type="EMBL" id="SIT14400.1"/>
    </source>
</evidence>
<keyword evidence="5" id="KW-0418">Kinase</keyword>
<dbReference type="InterPro" id="IPR036097">
    <property type="entry name" value="HisK_dim/P_sf"/>
</dbReference>
<keyword evidence="6" id="KW-0175">Coiled coil</keyword>
<dbReference type="GO" id="GO:0000155">
    <property type="term" value="F:phosphorelay sensor kinase activity"/>
    <property type="evidence" value="ECO:0007669"/>
    <property type="project" value="InterPro"/>
</dbReference>
<dbReference type="EC" id="2.7.13.3" evidence="2"/>
<evidence type="ECO:0000259" key="8">
    <source>
        <dbReference type="PROSITE" id="PS50109"/>
    </source>
</evidence>
<feature type="coiled-coil region" evidence="6">
    <location>
        <begin position="131"/>
        <end position="158"/>
    </location>
</feature>
<dbReference type="InterPro" id="IPR058544">
    <property type="entry name" value="ETR1_N"/>
</dbReference>
<keyword evidence="4" id="KW-0808">Transferase</keyword>
<dbReference type="InterPro" id="IPR003594">
    <property type="entry name" value="HATPase_dom"/>
</dbReference>
<name>A0A1N7PV19_9BACT</name>
<reference evidence="12" key="1">
    <citation type="submission" date="2017-01" db="EMBL/GenBank/DDBJ databases">
        <authorList>
            <person name="Varghese N."/>
            <person name="Submissions S."/>
        </authorList>
    </citation>
    <scope>NUCLEOTIDE SEQUENCE [LARGE SCALE GENOMIC DNA]</scope>
    <source>
        <strain evidence="12">DSM 21054</strain>
    </source>
</reference>
<keyword evidence="7" id="KW-0812">Transmembrane</keyword>
<dbReference type="InterPro" id="IPR000700">
    <property type="entry name" value="PAS-assoc_C"/>
</dbReference>
<dbReference type="OrthoDB" id="5522855at2"/>
<protein>
    <recommendedName>
        <fullName evidence="2">histidine kinase</fullName>
        <ecNumber evidence="2">2.7.13.3</ecNumber>
    </recommendedName>
</protein>
<organism evidence="11 12">
    <name type="scientific">Filimonas lacunae</name>
    <dbReference type="NCBI Taxonomy" id="477680"/>
    <lineage>
        <taxon>Bacteria</taxon>
        <taxon>Pseudomonadati</taxon>
        <taxon>Bacteroidota</taxon>
        <taxon>Chitinophagia</taxon>
        <taxon>Chitinophagales</taxon>
        <taxon>Chitinophagaceae</taxon>
        <taxon>Filimonas</taxon>
    </lineage>
</organism>
<dbReference type="Gene3D" id="3.30.450.20">
    <property type="entry name" value="PAS domain"/>
    <property type="match status" value="2"/>
</dbReference>
<keyword evidence="3" id="KW-0597">Phosphoprotein</keyword>
<evidence type="ECO:0000256" key="5">
    <source>
        <dbReference type="ARBA" id="ARBA00022777"/>
    </source>
</evidence>
<dbReference type="SMART" id="SM00387">
    <property type="entry name" value="HATPase_c"/>
    <property type="match status" value="1"/>
</dbReference>
<dbReference type="SUPFAM" id="SSF47384">
    <property type="entry name" value="Homodimeric domain of signal transducing histidine kinase"/>
    <property type="match status" value="1"/>
</dbReference>
<dbReference type="PROSITE" id="PS50112">
    <property type="entry name" value="PAS"/>
    <property type="match status" value="1"/>
</dbReference>
<dbReference type="STRING" id="477680.SAMN05421788_10474"/>
<dbReference type="PANTHER" id="PTHR43304:SF1">
    <property type="entry name" value="PAC DOMAIN-CONTAINING PROTEIN"/>
    <property type="match status" value="1"/>
</dbReference>
<dbReference type="InterPro" id="IPR036890">
    <property type="entry name" value="HATPase_C_sf"/>
</dbReference>
<evidence type="ECO:0000256" key="2">
    <source>
        <dbReference type="ARBA" id="ARBA00012438"/>
    </source>
</evidence>
<dbReference type="AlphaFoldDB" id="A0A1N7PV19"/>
<dbReference type="PROSITE" id="PS50109">
    <property type="entry name" value="HIS_KIN"/>
    <property type="match status" value="1"/>
</dbReference>
<feature type="domain" description="PAC" evidence="10">
    <location>
        <begin position="350"/>
        <end position="401"/>
    </location>
</feature>
<evidence type="ECO:0000259" key="10">
    <source>
        <dbReference type="PROSITE" id="PS50113"/>
    </source>
</evidence>
<evidence type="ECO:0000259" key="9">
    <source>
        <dbReference type="PROSITE" id="PS50112"/>
    </source>
</evidence>
<comment type="catalytic activity">
    <reaction evidence="1">
        <text>ATP + protein L-histidine = ADP + protein N-phospho-L-histidine.</text>
        <dbReference type="EC" id="2.7.13.3"/>
    </reaction>
</comment>
<evidence type="ECO:0000256" key="6">
    <source>
        <dbReference type="SAM" id="Coils"/>
    </source>
</evidence>
<dbReference type="InterPro" id="IPR035965">
    <property type="entry name" value="PAS-like_dom_sf"/>
</dbReference>
<evidence type="ECO:0000256" key="4">
    <source>
        <dbReference type="ARBA" id="ARBA00022679"/>
    </source>
</evidence>
<dbReference type="Gene3D" id="3.30.565.10">
    <property type="entry name" value="Histidine kinase-like ATPase, C-terminal domain"/>
    <property type="match status" value="1"/>
</dbReference>
<dbReference type="InterPro" id="IPR000014">
    <property type="entry name" value="PAS"/>
</dbReference>
<dbReference type="CDD" id="cd00130">
    <property type="entry name" value="PAS"/>
    <property type="match status" value="1"/>
</dbReference>
<proteinExistence type="predicted"/>
<feature type="transmembrane region" description="Helical" evidence="7">
    <location>
        <begin position="98"/>
        <end position="116"/>
    </location>
</feature>
<dbReference type="NCBIfam" id="TIGR00229">
    <property type="entry name" value="sensory_box"/>
    <property type="match status" value="1"/>
</dbReference>
<dbReference type="Proteomes" id="UP000186917">
    <property type="component" value="Unassembled WGS sequence"/>
</dbReference>
<keyword evidence="7" id="KW-1133">Transmembrane helix</keyword>
<dbReference type="Pfam" id="PF02518">
    <property type="entry name" value="HATPase_c"/>
    <property type="match status" value="1"/>
</dbReference>
<dbReference type="InterPro" id="IPR052162">
    <property type="entry name" value="Sensor_kinase/Photoreceptor"/>
</dbReference>
<dbReference type="EMBL" id="FTOR01000004">
    <property type="protein sequence ID" value="SIT14400.1"/>
    <property type="molecule type" value="Genomic_DNA"/>
</dbReference>
<keyword evidence="7" id="KW-0472">Membrane</keyword>
<dbReference type="InterPro" id="IPR001610">
    <property type="entry name" value="PAC"/>
</dbReference>
<evidence type="ECO:0000256" key="7">
    <source>
        <dbReference type="SAM" id="Phobius"/>
    </source>
</evidence>
<feature type="transmembrane region" description="Helical" evidence="7">
    <location>
        <begin position="68"/>
        <end position="92"/>
    </location>
</feature>
<evidence type="ECO:0000313" key="12">
    <source>
        <dbReference type="Proteomes" id="UP000186917"/>
    </source>
</evidence>
<dbReference type="PRINTS" id="PR00344">
    <property type="entry name" value="BCTRLSENSOR"/>
</dbReference>
<dbReference type="RefSeq" id="WP_076379432.1">
    <property type="nucleotide sequence ID" value="NZ_AP017422.1"/>
</dbReference>
<dbReference type="SMART" id="SM00086">
    <property type="entry name" value="PAC"/>
    <property type="match status" value="2"/>
</dbReference>
<dbReference type="SUPFAM" id="SSF55785">
    <property type="entry name" value="PYP-like sensor domain (PAS domain)"/>
    <property type="match status" value="2"/>
</dbReference>
<dbReference type="Gene3D" id="1.10.287.130">
    <property type="match status" value="1"/>
</dbReference>
<dbReference type="InterPro" id="IPR005467">
    <property type="entry name" value="His_kinase_dom"/>
</dbReference>
<feature type="domain" description="Histidine kinase" evidence="8">
    <location>
        <begin position="426"/>
        <end position="634"/>
    </location>
</feature>
<dbReference type="PANTHER" id="PTHR43304">
    <property type="entry name" value="PHYTOCHROME-LIKE PROTEIN CPH1"/>
    <property type="match status" value="1"/>
</dbReference>
<dbReference type="SMART" id="SM00091">
    <property type="entry name" value="PAS"/>
    <property type="match status" value="2"/>
</dbReference>
<dbReference type="InterPro" id="IPR013655">
    <property type="entry name" value="PAS_fold_3"/>
</dbReference>
<sequence>MPGILDFLFKLLDTSDWPPRWHCGKWTSFHGWLFIVSDLLIWGAYFTIPAIIIKYLTRRKHQRFIRLYFLFASFILACGTTHFIDAVTFWYPAYRLNAVVRAITAIISWITIFYMIRLLPYYFSLQSPEALEAEVAMRKKAEKELQLKNEQLRNAEIVGQFGHFEWDTTTNNIKTSEGMRLLLDLGEQEDITTIEQYLAFFPPEVRVQQEETLKHCIKDNNFHTHYQDIVTAQNNEKVFLTRGTVVTGADDTVEKVIVTSQNFTEFKKNKELLEESRKIFKNAFDFSSIGMAFVDLNGQWLDVNQSLCDIFGYTKEEMRRLNFMDMTHPDDIAVDMAYVKQLLSHEIENYRMEKRYYKKDGSIIWILLSASLIWKNNQPAYFTSQLVDITANKHLITELESKNIAFKKANKNLQYHIDNITEFNSIISHNLRGPATSLISAVDFLDDCENIEEAKELLSKIKGTSELVIQTLNDLKEVIEIQLNKDIVYTSCNLFQVLQGKLLLFHPAIHATHATITCDFEIEVISFPLVYLENIFQTLISNALTFRKEGQAPTIHISSAQVKDQVVIQFIDNGLGIDMNRHKEEVFKYKRIFHKGYHGRGLGLFLLKSQIEACGGKITWESDGINGSIFTIAV</sequence>
<feature type="domain" description="PAS" evidence="9">
    <location>
        <begin position="276"/>
        <end position="346"/>
    </location>
</feature>
<keyword evidence="12" id="KW-1185">Reference proteome</keyword>